<name>A0A1Y1RVN6_9SPIO</name>
<comment type="catalytic activity">
    <reaction evidence="14">
        <text>pyruvate + ATP = phosphoenolpyruvate + ADP + H(+)</text>
        <dbReference type="Rhea" id="RHEA:18157"/>
        <dbReference type="ChEBI" id="CHEBI:15361"/>
        <dbReference type="ChEBI" id="CHEBI:15378"/>
        <dbReference type="ChEBI" id="CHEBI:30616"/>
        <dbReference type="ChEBI" id="CHEBI:58702"/>
        <dbReference type="ChEBI" id="CHEBI:456216"/>
        <dbReference type="EC" id="2.7.1.40"/>
    </reaction>
</comment>
<dbReference type="GO" id="GO:0005524">
    <property type="term" value="F:ATP binding"/>
    <property type="evidence" value="ECO:0007669"/>
    <property type="project" value="UniProtKB-KW"/>
</dbReference>
<dbReference type="InterPro" id="IPR015813">
    <property type="entry name" value="Pyrv/PenolPyrv_kinase-like_dom"/>
</dbReference>
<dbReference type="EC" id="2.7.1.40" evidence="4 13"/>
<dbReference type="GO" id="GO:0004743">
    <property type="term" value="F:pyruvate kinase activity"/>
    <property type="evidence" value="ECO:0007669"/>
    <property type="project" value="UniProtKB-UniRule"/>
</dbReference>
<keyword evidence="9" id="KW-0067">ATP-binding</keyword>
<feature type="domain" description="Pyruvate kinase C-terminal" evidence="16">
    <location>
        <begin position="360"/>
        <end position="471"/>
    </location>
</feature>
<keyword evidence="7" id="KW-0547">Nucleotide-binding</keyword>
<dbReference type="STRING" id="1963862.B4O97_13610"/>
<evidence type="ECO:0000256" key="14">
    <source>
        <dbReference type="RuleBase" id="RU000504"/>
    </source>
</evidence>
<evidence type="ECO:0000256" key="13">
    <source>
        <dbReference type="NCBIfam" id="TIGR01064"/>
    </source>
</evidence>
<dbReference type="Pfam" id="PF00224">
    <property type="entry name" value="PK"/>
    <property type="match status" value="1"/>
</dbReference>
<dbReference type="AlphaFoldDB" id="A0A1Y1RVN6"/>
<feature type="domain" description="Pyruvate kinase barrel" evidence="15">
    <location>
        <begin position="8"/>
        <end position="327"/>
    </location>
</feature>
<evidence type="ECO:0000256" key="9">
    <source>
        <dbReference type="ARBA" id="ARBA00022840"/>
    </source>
</evidence>
<accession>A0A1Y1RVN6</accession>
<dbReference type="NCBIfam" id="NF004491">
    <property type="entry name" value="PRK05826.1"/>
    <property type="match status" value="1"/>
</dbReference>
<dbReference type="FunFam" id="2.40.33.10:FF:000001">
    <property type="entry name" value="Pyruvate kinase"/>
    <property type="match status" value="1"/>
</dbReference>
<dbReference type="RefSeq" id="WP_083051620.1">
    <property type="nucleotide sequence ID" value="NZ_CAXXQO010000003.1"/>
</dbReference>
<evidence type="ECO:0000313" key="17">
    <source>
        <dbReference type="EMBL" id="ORC34114.1"/>
    </source>
</evidence>
<evidence type="ECO:0000256" key="2">
    <source>
        <dbReference type="ARBA" id="ARBA00004997"/>
    </source>
</evidence>
<proteinExistence type="inferred from homology"/>
<evidence type="ECO:0000256" key="8">
    <source>
        <dbReference type="ARBA" id="ARBA00022777"/>
    </source>
</evidence>
<evidence type="ECO:0000313" key="18">
    <source>
        <dbReference type="Proteomes" id="UP000192343"/>
    </source>
</evidence>
<dbReference type="UniPathway" id="UPA00109">
    <property type="reaction ID" value="UER00188"/>
</dbReference>
<dbReference type="InterPro" id="IPR015806">
    <property type="entry name" value="Pyrv_Knase_insert_dom_sf"/>
</dbReference>
<evidence type="ECO:0000256" key="6">
    <source>
        <dbReference type="ARBA" id="ARBA00022723"/>
    </source>
</evidence>
<evidence type="ECO:0000256" key="4">
    <source>
        <dbReference type="ARBA" id="ARBA00012142"/>
    </source>
</evidence>
<evidence type="ECO:0000259" key="16">
    <source>
        <dbReference type="Pfam" id="PF02887"/>
    </source>
</evidence>
<comment type="caution">
    <text evidence="17">The sequence shown here is derived from an EMBL/GenBank/DDBJ whole genome shotgun (WGS) entry which is preliminary data.</text>
</comment>
<evidence type="ECO:0000256" key="7">
    <source>
        <dbReference type="ARBA" id="ARBA00022741"/>
    </source>
</evidence>
<dbReference type="SUPFAM" id="SSF50800">
    <property type="entry name" value="PK beta-barrel domain-like"/>
    <property type="match status" value="1"/>
</dbReference>
<dbReference type="InterPro" id="IPR015793">
    <property type="entry name" value="Pyrv_Knase_brl"/>
</dbReference>
<dbReference type="GO" id="GO:0030955">
    <property type="term" value="F:potassium ion binding"/>
    <property type="evidence" value="ECO:0007669"/>
    <property type="project" value="UniProtKB-UniRule"/>
</dbReference>
<dbReference type="Gene3D" id="3.20.20.60">
    <property type="entry name" value="Phosphoenolpyruvate-binding domains"/>
    <property type="match status" value="1"/>
</dbReference>
<evidence type="ECO:0000256" key="11">
    <source>
        <dbReference type="ARBA" id="ARBA00023152"/>
    </source>
</evidence>
<reference evidence="17 18" key="1">
    <citation type="submission" date="2017-03" db="EMBL/GenBank/DDBJ databases">
        <title>Draft Genome sequence of Marispirochaeta sp. strain JC444.</title>
        <authorList>
            <person name="Shivani Y."/>
            <person name="Subhash Y."/>
            <person name="Sasikala C."/>
            <person name="Ramana C."/>
        </authorList>
    </citation>
    <scope>NUCLEOTIDE SEQUENCE [LARGE SCALE GENOMIC DNA]</scope>
    <source>
        <strain evidence="17 18">JC444</strain>
    </source>
</reference>
<comment type="pathway">
    <text evidence="2 14">Carbohydrate degradation; glycolysis; pyruvate from D-glyceraldehyde 3-phosphate: step 5/5.</text>
</comment>
<dbReference type="GO" id="GO:0000287">
    <property type="term" value="F:magnesium ion binding"/>
    <property type="evidence" value="ECO:0007669"/>
    <property type="project" value="UniProtKB-UniRule"/>
</dbReference>
<dbReference type="NCBIfam" id="TIGR01064">
    <property type="entry name" value="pyruv_kin"/>
    <property type="match status" value="1"/>
</dbReference>
<evidence type="ECO:0000259" key="15">
    <source>
        <dbReference type="Pfam" id="PF00224"/>
    </source>
</evidence>
<dbReference type="Gene3D" id="2.40.33.10">
    <property type="entry name" value="PK beta-barrel domain-like"/>
    <property type="match status" value="1"/>
</dbReference>
<keyword evidence="8 14" id="KW-0418">Kinase</keyword>
<keyword evidence="6" id="KW-0479">Metal-binding</keyword>
<dbReference type="OrthoDB" id="9812123at2"/>
<dbReference type="InterPro" id="IPR040442">
    <property type="entry name" value="Pyrv_kinase-like_dom_sf"/>
</dbReference>
<organism evidence="17 18">
    <name type="scientific">Marispirochaeta aestuarii</name>
    <dbReference type="NCBI Taxonomy" id="1963862"/>
    <lineage>
        <taxon>Bacteria</taxon>
        <taxon>Pseudomonadati</taxon>
        <taxon>Spirochaetota</taxon>
        <taxon>Spirochaetia</taxon>
        <taxon>Spirochaetales</taxon>
        <taxon>Spirochaetaceae</taxon>
        <taxon>Marispirochaeta</taxon>
    </lineage>
</organism>
<dbReference type="GO" id="GO:0016301">
    <property type="term" value="F:kinase activity"/>
    <property type="evidence" value="ECO:0007669"/>
    <property type="project" value="UniProtKB-KW"/>
</dbReference>
<gene>
    <name evidence="17" type="ORF">B4O97_13610</name>
</gene>
<keyword evidence="11 14" id="KW-0324">Glycolysis</keyword>
<dbReference type="PANTHER" id="PTHR11817">
    <property type="entry name" value="PYRUVATE KINASE"/>
    <property type="match status" value="1"/>
</dbReference>
<dbReference type="SUPFAM" id="SSF51621">
    <property type="entry name" value="Phosphoenolpyruvate/pyruvate domain"/>
    <property type="match status" value="1"/>
</dbReference>
<evidence type="ECO:0000256" key="12">
    <source>
        <dbReference type="ARBA" id="ARBA00023317"/>
    </source>
</evidence>
<dbReference type="InterPro" id="IPR018209">
    <property type="entry name" value="Pyrv_Knase_AS"/>
</dbReference>
<keyword evidence="18" id="KW-1185">Reference proteome</keyword>
<dbReference type="SUPFAM" id="SSF52935">
    <property type="entry name" value="PK C-terminal domain-like"/>
    <property type="match status" value="1"/>
</dbReference>
<keyword evidence="10 14" id="KW-0460">Magnesium</keyword>
<dbReference type="InterPro" id="IPR011037">
    <property type="entry name" value="Pyrv_Knase-like_insert_dom_sf"/>
</dbReference>
<dbReference type="Gene3D" id="3.40.1380.20">
    <property type="entry name" value="Pyruvate kinase, C-terminal domain"/>
    <property type="match status" value="1"/>
</dbReference>
<dbReference type="InterPro" id="IPR015795">
    <property type="entry name" value="Pyrv_Knase_C"/>
</dbReference>
<dbReference type="InterPro" id="IPR036918">
    <property type="entry name" value="Pyrv_Knase_C_sf"/>
</dbReference>
<dbReference type="PRINTS" id="PR01050">
    <property type="entry name" value="PYRUVTKNASE"/>
</dbReference>
<dbReference type="Proteomes" id="UP000192343">
    <property type="component" value="Unassembled WGS sequence"/>
</dbReference>
<dbReference type="InterPro" id="IPR001697">
    <property type="entry name" value="Pyr_Knase"/>
</dbReference>
<dbReference type="Pfam" id="PF02887">
    <property type="entry name" value="PK_C"/>
    <property type="match status" value="1"/>
</dbReference>
<evidence type="ECO:0000256" key="1">
    <source>
        <dbReference type="ARBA" id="ARBA00001958"/>
    </source>
</evidence>
<comment type="similarity">
    <text evidence="3 14">Belongs to the pyruvate kinase family.</text>
</comment>
<protein>
    <recommendedName>
        <fullName evidence="4 13">Pyruvate kinase</fullName>
        <ecNumber evidence="4 13">2.7.1.40</ecNumber>
    </recommendedName>
</protein>
<comment type="cofactor">
    <cofactor evidence="1">
        <name>K(+)</name>
        <dbReference type="ChEBI" id="CHEBI:29103"/>
    </cofactor>
</comment>
<evidence type="ECO:0000256" key="3">
    <source>
        <dbReference type="ARBA" id="ARBA00008663"/>
    </source>
</evidence>
<dbReference type="PROSITE" id="PS00110">
    <property type="entry name" value="PYRUVATE_KINASE"/>
    <property type="match status" value="1"/>
</dbReference>
<evidence type="ECO:0000256" key="5">
    <source>
        <dbReference type="ARBA" id="ARBA00022679"/>
    </source>
</evidence>
<dbReference type="EMBL" id="MWQY01000015">
    <property type="protein sequence ID" value="ORC34114.1"/>
    <property type="molecule type" value="Genomic_DNA"/>
</dbReference>
<evidence type="ECO:0000256" key="10">
    <source>
        <dbReference type="ARBA" id="ARBA00022842"/>
    </source>
</evidence>
<keyword evidence="5 14" id="KW-0808">Transferase</keyword>
<sequence>MKQSVNLTKTKIIGTIGPASNSVPVLEKMIEAGLDIVRLNFSHGDHEFHAQAVENVQAAVASTGRPVAILADLCGPKIRLGDLEADIPVTAGDDLVITTEKFVGVPGRVPTAYKRLAEDVNPGDTILIDDGLIRLEVRSTSGSDVHCKVKNSGVLKSRKGINLPGVKVSASSISEKDKNDLEFIISQPIDFVALSFVRSRDDIKELRWLLKDRGKLLPIIAKIEKPEAVADIDGIVAEADVIMVARGDLGVEMPTQDVPLLQKMIIEKCNMHNTPVITATQMLESMITNPRPTRAEASDVANAVFDGTDAVMLSAETSVGISPVDSVGIMDQIVSAAESRPELLKKSSFLKKDHVLSDAENICRAACIMAEEAHASAIIAITKRGRTARMLSKYRISLPIIAFTETEETLRYMKILWGVQGEIMDNVGETDATLQKARKLALDLGHVKRGDKVVYVAGIPLIESPSANMLKTETV</sequence>
<keyword evidence="12 17" id="KW-0670">Pyruvate</keyword>
<dbReference type="NCBIfam" id="NF004978">
    <property type="entry name" value="PRK06354.1"/>
    <property type="match status" value="1"/>
</dbReference>